<keyword evidence="4" id="KW-1185">Reference proteome</keyword>
<feature type="domain" description="BD-FAE-like" evidence="2">
    <location>
        <begin position="75"/>
        <end position="258"/>
    </location>
</feature>
<dbReference type="Proteomes" id="UP000092627">
    <property type="component" value="Unassembled WGS sequence"/>
</dbReference>
<evidence type="ECO:0000313" key="3">
    <source>
        <dbReference type="EMBL" id="SBS28151.1"/>
    </source>
</evidence>
<name>A0A1A8T9Q7_9GAMM</name>
<protein>
    <submittedName>
        <fullName evidence="3">Carboxylesterase NlhH</fullName>
        <ecNumber evidence="3">3.1.1.1</ecNumber>
    </submittedName>
</protein>
<organism evidence="3 4">
    <name type="scientific">Marinomonas aquimarina</name>
    <dbReference type="NCBI Taxonomy" id="295068"/>
    <lineage>
        <taxon>Bacteria</taxon>
        <taxon>Pseudomonadati</taxon>
        <taxon>Pseudomonadota</taxon>
        <taxon>Gammaproteobacteria</taxon>
        <taxon>Oceanospirillales</taxon>
        <taxon>Oceanospirillaceae</taxon>
        <taxon>Marinomonas</taxon>
    </lineage>
</organism>
<dbReference type="Gene3D" id="3.40.50.1820">
    <property type="entry name" value="alpha/beta hydrolase"/>
    <property type="match status" value="1"/>
</dbReference>
<reference evidence="3 4" key="1">
    <citation type="submission" date="2016-06" db="EMBL/GenBank/DDBJ databases">
        <authorList>
            <person name="Kjaerup R.B."/>
            <person name="Dalgaard T.S."/>
            <person name="Juul-Madsen H.R."/>
        </authorList>
    </citation>
    <scope>NUCLEOTIDE SEQUENCE [LARGE SCALE GENOMIC DNA]</scope>
    <source>
        <strain evidence="3 4">CECT 5080</strain>
    </source>
</reference>
<dbReference type="AlphaFoldDB" id="A0A1A8T9Q7"/>
<dbReference type="InterPro" id="IPR050300">
    <property type="entry name" value="GDXG_lipolytic_enzyme"/>
</dbReference>
<dbReference type="SUPFAM" id="SSF53474">
    <property type="entry name" value="alpha/beta-Hydrolases"/>
    <property type="match status" value="1"/>
</dbReference>
<evidence type="ECO:0000313" key="4">
    <source>
        <dbReference type="Proteomes" id="UP000092627"/>
    </source>
</evidence>
<dbReference type="EC" id="3.1.1.1" evidence="3"/>
<dbReference type="STRING" id="295068.MAQ5080_01021"/>
<sequence>MSTPHPIVASLRNMFLASTFMVTTINIKAPFLAITALFSTGCTQVGVQLANLPTYMDSNEQHLNIAYGEHPQHHLDIYLPAQTTSEQQPVVVFFYGGRWTDGDKSMYPFVAKPFVDRGYIVVVPDYRKYPEVIFPAFVEDAALAVAWTLENIADYQGNPDKLVLMGHSAGAHIGALISADERYLASHGHSSRPIKAFAGLSGPYDFIPKDEDLKDIFGPPERYPEMTVTRFIDGTEPPMLLLWGAQDTLVGRRNLDLLQAEVAKQGGQAETKIYPNMGHVDMVANLIWFMPSKASIAQDVSEFFTRQLQGEHYDKLSP</sequence>
<dbReference type="PANTHER" id="PTHR48081">
    <property type="entry name" value="AB HYDROLASE SUPERFAMILY PROTEIN C4A8.06C"/>
    <property type="match status" value="1"/>
</dbReference>
<evidence type="ECO:0000256" key="1">
    <source>
        <dbReference type="ARBA" id="ARBA00022801"/>
    </source>
</evidence>
<dbReference type="RefSeq" id="WP_231870782.1">
    <property type="nucleotide sequence ID" value="NZ_FLOC01000004.1"/>
</dbReference>
<gene>
    <name evidence="3" type="primary">nlhH</name>
    <name evidence="3" type="ORF">MAQ5080_01021</name>
</gene>
<dbReference type="GO" id="GO:0106435">
    <property type="term" value="F:carboxylesterase activity"/>
    <property type="evidence" value="ECO:0007669"/>
    <property type="project" value="UniProtKB-EC"/>
</dbReference>
<evidence type="ECO:0000259" key="2">
    <source>
        <dbReference type="Pfam" id="PF20434"/>
    </source>
</evidence>
<proteinExistence type="predicted"/>
<dbReference type="InterPro" id="IPR029058">
    <property type="entry name" value="AB_hydrolase_fold"/>
</dbReference>
<accession>A0A1A8T9Q7</accession>
<dbReference type="Pfam" id="PF20434">
    <property type="entry name" value="BD-FAE"/>
    <property type="match status" value="1"/>
</dbReference>
<dbReference type="EMBL" id="FLOC01000004">
    <property type="protein sequence ID" value="SBS28151.1"/>
    <property type="molecule type" value="Genomic_DNA"/>
</dbReference>
<dbReference type="PANTHER" id="PTHR48081:SF9">
    <property type="entry name" value="CARBOXYLESTERASE"/>
    <property type="match status" value="1"/>
</dbReference>
<keyword evidence="1 3" id="KW-0378">Hydrolase</keyword>
<dbReference type="InterPro" id="IPR049492">
    <property type="entry name" value="BD-FAE-like_dom"/>
</dbReference>